<dbReference type="InterPro" id="IPR032675">
    <property type="entry name" value="LRR_dom_sf"/>
</dbReference>
<dbReference type="Proteomes" id="UP001527925">
    <property type="component" value="Unassembled WGS sequence"/>
</dbReference>
<name>A0ABR4MV36_9FUNG</name>
<keyword evidence="4" id="KW-1185">Reference proteome</keyword>
<dbReference type="PANTHER" id="PTHR48059">
    <property type="entry name" value="POLYGALACTURONASE INHIBITOR 1"/>
    <property type="match status" value="1"/>
</dbReference>
<dbReference type="EMBL" id="JADGIZ020000160">
    <property type="protein sequence ID" value="KAL2911128.1"/>
    <property type="molecule type" value="Genomic_DNA"/>
</dbReference>
<gene>
    <name evidence="3" type="ORF">HK105_209417</name>
</gene>
<accession>A0ABR4MV36</accession>
<dbReference type="PANTHER" id="PTHR48059:SF4">
    <property type="entry name" value="POLYGALACTURONASE INHIBITOR 1-RELATED"/>
    <property type="match status" value="1"/>
</dbReference>
<organism evidence="3 4">
    <name type="scientific">Polyrhizophydium stewartii</name>
    <dbReference type="NCBI Taxonomy" id="2732419"/>
    <lineage>
        <taxon>Eukaryota</taxon>
        <taxon>Fungi</taxon>
        <taxon>Fungi incertae sedis</taxon>
        <taxon>Chytridiomycota</taxon>
        <taxon>Chytridiomycota incertae sedis</taxon>
        <taxon>Chytridiomycetes</taxon>
        <taxon>Rhizophydiales</taxon>
        <taxon>Rhizophydiales incertae sedis</taxon>
        <taxon>Polyrhizophydium</taxon>
    </lineage>
</organism>
<evidence type="ECO:0000256" key="1">
    <source>
        <dbReference type="ARBA" id="ARBA00004196"/>
    </source>
</evidence>
<dbReference type="InterPro" id="IPR051848">
    <property type="entry name" value="PGIP"/>
</dbReference>
<protein>
    <submittedName>
        <fullName evidence="3">Uncharacterized protein</fullName>
    </submittedName>
</protein>
<feature type="compositionally biased region" description="Basic residues" evidence="2">
    <location>
        <begin position="242"/>
        <end position="261"/>
    </location>
</feature>
<evidence type="ECO:0000313" key="3">
    <source>
        <dbReference type="EMBL" id="KAL2911128.1"/>
    </source>
</evidence>
<comment type="subcellular location">
    <subcellularLocation>
        <location evidence="1">Cell envelope</location>
    </subcellularLocation>
</comment>
<dbReference type="SUPFAM" id="SSF52058">
    <property type="entry name" value="L domain-like"/>
    <property type="match status" value="1"/>
</dbReference>
<evidence type="ECO:0000313" key="4">
    <source>
        <dbReference type="Proteomes" id="UP001527925"/>
    </source>
</evidence>
<sequence>MMLKLASQLARSVACRTVAEAHDKVAARAQRAAEWRLDKIRAIADAAVDAAAKGFSHEKLGLIDLASVKRDAIDHAMVTKAAAQEAAKQAAANEMAAAEAAAASSMSAGPATVKSAIFTAALLAAVTEARSKMRAADAQPISESAIIEHASIALAAAVRAAERAAAALTAATNTERMNNDKEPHATAKKAAGAVSVESLTCSCDASSSTAENKVVSPSKDHAADPAAEEKQGGRRGSESSKGKKGKNAKKAKKAKKAKGKHLPACSADKAVAAVQSASEDNDKGKTVMSAPGGALAVDKPQKKDSAVCLAEAVETVDQNPAEDIAAAVTPRIAASVATEAIADAGCNTGRNTTDAASIATASTSVGTSGACAAAVGRPNGSSDPISKSNGAIKIAAVMRTVAPLAKAPTNTAAHTNVAPCSKTQAEPRIVDMSSASSLFRSSTESQKAVARYNRFWASLPDPEGSGAKTTRRGRAAAARPAPQECDHLALIRDIHHFSSGAFAWYDLQISDDNWNEVVQNFLDRNKFTGTIPDFLGKLTELGQLTLGEKGLVSPIPDSLGNMQTLYYLSLNNLAMSIPIPSWIGNLKRLTFLNLGTSGYTGPILDWIGDLQALETL</sequence>
<feature type="compositionally biased region" description="Basic and acidic residues" evidence="2">
    <location>
        <begin position="218"/>
        <end position="241"/>
    </location>
</feature>
<evidence type="ECO:0000256" key="2">
    <source>
        <dbReference type="SAM" id="MobiDB-lite"/>
    </source>
</evidence>
<feature type="region of interest" description="Disordered" evidence="2">
    <location>
        <begin position="207"/>
        <end position="263"/>
    </location>
</feature>
<reference evidence="3 4" key="1">
    <citation type="submission" date="2023-09" db="EMBL/GenBank/DDBJ databases">
        <title>Pangenome analysis of Batrachochytrium dendrobatidis and related Chytrids.</title>
        <authorList>
            <person name="Yacoub M.N."/>
            <person name="Stajich J.E."/>
            <person name="James T.Y."/>
        </authorList>
    </citation>
    <scope>NUCLEOTIDE SEQUENCE [LARGE SCALE GENOMIC DNA]</scope>
    <source>
        <strain evidence="3 4">JEL0888</strain>
    </source>
</reference>
<proteinExistence type="predicted"/>
<dbReference type="Gene3D" id="3.80.10.10">
    <property type="entry name" value="Ribonuclease Inhibitor"/>
    <property type="match status" value="1"/>
</dbReference>
<comment type="caution">
    <text evidence="3">The sequence shown here is derived from an EMBL/GenBank/DDBJ whole genome shotgun (WGS) entry which is preliminary data.</text>
</comment>